<dbReference type="RefSeq" id="WP_369313096.1">
    <property type="nucleotide sequence ID" value="NZ_JBEHZE010000001.1"/>
</dbReference>
<dbReference type="Gene3D" id="3.40.1260.10">
    <property type="entry name" value="DsrEFH-like"/>
    <property type="match status" value="1"/>
</dbReference>
<reference evidence="2 3" key="1">
    <citation type="submission" date="2024-05" db="EMBL/GenBank/DDBJ databases">
        <title>Three bacterial strains, DH-69, EH-24, and ECK-19 isolated from coastal sediments.</title>
        <authorList>
            <person name="Ye Y.-Q."/>
            <person name="Du Z.-J."/>
        </authorList>
    </citation>
    <scope>NUCLEOTIDE SEQUENCE [LARGE SCALE GENOMIC DNA]</scope>
    <source>
        <strain evidence="2 3">ECK-19</strain>
    </source>
</reference>
<evidence type="ECO:0000256" key="1">
    <source>
        <dbReference type="SAM" id="SignalP"/>
    </source>
</evidence>
<dbReference type="InterPro" id="IPR003787">
    <property type="entry name" value="Sulphur_relay_DsrE/F-like"/>
</dbReference>
<feature type="chain" id="PRO_5045965004" evidence="1">
    <location>
        <begin position="20"/>
        <end position="178"/>
    </location>
</feature>
<dbReference type="SUPFAM" id="SSF75169">
    <property type="entry name" value="DsrEFH-like"/>
    <property type="match status" value="1"/>
</dbReference>
<dbReference type="InterPro" id="IPR027396">
    <property type="entry name" value="DsrEFH-like"/>
</dbReference>
<name>A0ABV3Z747_9PROT</name>
<sequence>MRFTVFTAILLMFPMLANAETPVFSMGPVFEKFGQVADVETDFEIPTGTQFRVSFDVAKGANEGEHNRTLVSAARFVNMHARASAPLDDIDVAIVVHGKAVLDVTNPLKYEDEIGGDNVNRTLVAALIEQGVRIIVCGQSAAHQNVTKTDLLPGVEMALSAMTAHAVLQRDGYTLNPF</sequence>
<dbReference type="EMBL" id="JBEHZE010000001">
    <property type="protein sequence ID" value="MEX6633152.1"/>
    <property type="molecule type" value="Genomic_DNA"/>
</dbReference>
<dbReference type="Pfam" id="PF02635">
    <property type="entry name" value="DsrE"/>
    <property type="match status" value="1"/>
</dbReference>
<protein>
    <submittedName>
        <fullName evidence="2">DsrE family protein</fullName>
    </submittedName>
</protein>
<gene>
    <name evidence="2" type="ORF">ABFZ84_06270</name>
</gene>
<proteinExistence type="predicted"/>
<dbReference type="PANTHER" id="PTHR37691:SF1">
    <property type="entry name" value="BLR3518 PROTEIN"/>
    <property type="match status" value="1"/>
</dbReference>
<keyword evidence="3" id="KW-1185">Reference proteome</keyword>
<comment type="caution">
    <text evidence="2">The sequence shown here is derived from an EMBL/GenBank/DDBJ whole genome shotgun (WGS) entry which is preliminary data.</text>
</comment>
<evidence type="ECO:0000313" key="3">
    <source>
        <dbReference type="Proteomes" id="UP001560685"/>
    </source>
</evidence>
<dbReference type="Proteomes" id="UP001560685">
    <property type="component" value="Unassembled WGS sequence"/>
</dbReference>
<organism evidence="2 3">
    <name type="scientific">Hyphococcus lacteus</name>
    <dbReference type="NCBI Taxonomy" id="3143536"/>
    <lineage>
        <taxon>Bacteria</taxon>
        <taxon>Pseudomonadati</taxon>
        <taxon>Pseudomonadota</taxon>
        <taxon>Alphaproteobacteria</taxon>
        <taxon>Parvularculales</taxon>
        <taxon>Parvularculaceae</taxon>
        <taxon>Hyphococcus</taxon>
    </lineage>
</organism>
<keyword evidence="1" id="KW-0732">Signal</keyword>
<accession>A0ABV3Z747</accession>
<feature type="signal peptide" evidence="1">
    <location>
        <begin position="1"/>
        <end position="19"/>
    </location>
</feature>
<dbReference type="PANTHER" id="PTHR37691">
    <property type="entry name" value="BLR3518 PROTEIN"/>
    <property type="match status" value="1"/>
</dbReference>
<evidence type="ECO:0000313" key="2">
    <source>
        <dbReference type="EMBL" id="MEX6633152.1"/>
    </source>
</evidence>